<keyword evidence="2" id="KW-0812">Transmembrane</keyword>
<proteinExistence type="inferred from homology"/>
<feature type="domain" description="Glycosyltransferase 2-like" evidence="3">
    <location>
        <begin position="10"/>
        <end position="169"/>
    </location>
</feature>
<organism evidence="5 6">
    <name type="scientific">Leifsonia aquatica</name>
    <name type="common">Corynebacterium aquaticum</name>
    <dbReference type="NCBI Taxonomy" id="144185"/>
    <lineage>
        <taxon>Bacteria</taxon>
        <taxon>Bacillati</taxon>
        <taxon>Actinomycetota</taxon>
        <taxon>Actinomycetes</taxon>
        <taxon>Micrococcales</taxon>
        <taxon>Microbacteriaceae</taxon>
        <taxon>Leifsonia</taxon>
    </lineage>
</organism>
<dbReference type="AlphaFoldDB" id="A0A7W4USI1"/>
<dbReference type="SUPFAM" id="SSF53448">
    <property type="entry name" value="Nucleotide-diphospho-sugar transferases"/>
    <property type="match status" value="1"/>
</dbReference>
<accession>A0A7W4USI1</accession>
<protein>
    <recommendedName>
        <fullName evidence="7">Glycosyltransferase family 2 protein</fullName>
    </recommendedName>
</protein>
<dbReference type="InterPro" id="IPR001173">
    <property type="entry name" value="Glyco_trans_2-like"/>
</dbReference>
<dbReference type="Proteomes" id="UP000538196">
    <property type="component" value="Unassembled WGS sequence"/>
</dbReference>
<evidence type="ECO:0000259" key="4">
    <source>
        <dbReference type="Pfam" id="PF26629"/>
    </source>
</evidence>
<feature type="transmembrane region" description="Helical" evidence="2">
    <location>
        <begin position="273"/>
        <end position="294"/>
    </location>
</feature>
<comment type="similarity">
    <text evidence="1">Belongs to the glycosyltransferase 2 family.</text>
</comment>
<evidence type="ECO:0000259" key="3">
    <source>
        <dbReference type="Pfam" id="PF00535"/>
    </source>
</evidence>
<dbReference type="PANTHER" id="PTHR48090:SF7">
    <property type="entry name" value="RFBJ PROTEIN"/>
    <property type="match status" value="1"/>
</dbReference>
<dbReference type="RefSeq" id="WP_021762789.1">
    <property type="nucleotide sequence ID" value="NZ_JACHVP010000001.1"/>
</dbReference>
<sequence length="389" mass="41763">MTTVQAIELSILMPCLNEAETLAVCIDKAQAYLARAGIVGEVLIADNGSTDGSQEIAEAHGARVVPVAEKGYGAALLGGIAAAHGTYVIMGDADDSYDFSNLDPFVERLRAGDDLVMGNRFLGGIEPGAMPPLHKYLGNPVLSTIGKIFFRSPISDFHCGLRGFNRAAITQLHLQTTGMEFASEMVVKASLNGSKVSEVPTTLSKDGRSRPPHLRSWRDGWRHLRFLLIFSPRWLFLVPGSIAFAIGILGTFFLSLGPLVIGDIGFDVSSQVYLAALAVVGYQGVIFAILSKIYAQHEGFRIPRSRNFDRLERRISLESSAIAGVILFLLGLAIAVIQFSVWASSGFGALNAQDTLRIAVPAALLMILGAQTIMAGMFLGVLSVVLKRK</sequence>
<dbReference type="Pfam" id="PF26629">
    <property type="entry name" value="GT2_TM_C"/>
    <property type="match status" value="1"/>
</dbReference>
<keyword evidence="2" id="KW-1133">Transmembrane helix</keyword>
<evidence type="ECO:0000313" key="5">
    <source>
        <dbReference type="EMBL" id="MBB2965473.1"/>
    </source>
</evidence>
<gene>
    <name evidence="5" type="ORF">FHX33_000205</name>
</gene>
<feature type="domain" description="Low-salt glycan biosynthesis hexosyltransferase Agl6 C-terminal transmembrane region" evidence="4">
    <location>
        <begin position="289"/>
        <end position="382"/>
    </location>
</feature>
<evidence type="ECO:0000256" key="2">
    <source>
        <dbReference type="SAM" id="Phobius"/>
    </source>
</evidence>
<feature type="transmembrane region" description="Helical" evidence="2">
    <location>
        <begin position="234"/>
        <end position="261"/>
    </location>
</feature>
<dbReference type="PANTHER" id="PTHR48090">
    <property type="entry name" value="UNDECAPRENYL-PHOSPHATE 4-DEOXY-4-FORMAMIDO-L-ARABINOSE TRANSFERASE-RELATED"/>
    <property type="match status" value="1"/>
</dbReference>
<evidence type="ECO:0008006" key="7">
    <source>
        <dbReference type="Google" id="ProtNLM"/>
    </source>
</evidence>
<feature type="transmembrane region" description="Helical" evidence="2">
    <location>
        <begin position="315"/>
        <end position="342"/>
    </location>
</feature>
<dbReference type="EMBL" id="JACHVP010000001">
    <property type="protein sequence ID" value="MBB2965473.1"/>
    <property type="molecule type" value="Genomic_DNA"/>
</dbReference>
<dbReference type="Gene3D" id="3.90.550.10">
    <property type="entry name" value="Spore Coat Polysaccharide Biosynthesis Protein SpsA, Chain A"/>
    <property type="match status" value="1"/>
</dbReference>
<keyword evidence="2" id="KW-0472">Membrane</keyword>
<dbReference type="InterPro" id="IPR029044">
    <property type="entry name" value="Nucleotide-diphossugar_trans"/>
</dbReference>
<dbReference type="InterPro" id="IPR050256">
    <property type="entry name" value="Glycosyltransferase_2"/>
</dbReference>
<evidence type="ECO:0000313" key="6">
    <source>
        <dbReference type="Proteomes" id="UP000538196"/>
    </source>
</evidence>
<comment type="caution">
    <text evidence="5">The sequence shown here is derived from an EMBL/GenBank/DDBJ whole genome shotgun (WGS) entry which is preliminary data.</text>
</comment>
<name>A0A7W4USI1_LEIAQ</name>
<dbReference type="CDD" id="cd04179">
    <property type="entry name" value="DPM_DPG-synthase_like"/>
    <property type="match status" value="1"/>
</dbReference>
<evidence type="ECO:0000256" key="1">
    <source>
        <dbReference type="ARBA" id="ARBA00006739"/>
    </source>
</evidence>
<dbReference type="InterPro" id="IPR058718">
    <property type="entry name" value="Agl6_TM_C"/>
</dbReference>
<reference evidence="5 6" key="1">
    <citation type="submission" date="2020-08" db="EMBL/GenBank/DDBJ databases">
        <title>Sequencing the genomes of 1000 actinobacteria strains.</title>
        <authorList>
            <person name="Klenk H.-P."/>
        </authorList>
    </citation>
    <scope>NUCLEOTIDE SEQUENCE [LARGE SCALE GENOMIC DNA]</scope>
    <source>
        <strain evidence="5 6">DSM 20146</strain>
    </source>
</reference>
<keyword evidence="6" id="KW-1185">Reference proteome</keyword>
<feature type="transmembrane region" description="Helical" evidence="2">
    <location>
        <begin position="362"/>
        <end position="386"/>
    </location>
</feature>
<dbReference type="Pfam" id="PF00535">
    <property type="entry name" value="Glycos_transf_2"/>
    <property type="match status" value="1"/>
</dbReference>